<dbReference type="AlphaFoldDB" id="A0A1Q8S758"/>
<comment type="caution">
    <text evidence="2">The sequence shown here is derived from an EMBL/GenBank/DDBJ whole genome shotgun (WGS) entry which is preliminary data.</text>
</comment>
<dbReference type="Proteomes" id="UP000186583">
    <property type="component" value="Unassembled WGS sequence"/>
</dbReference>
<feature type="signal peptide" evidence="1">
    <location>
        <begin position="1"/>
        <end position="16"/>
    </location>
</feature>
<organism evidence="2 3">
    <name type="scientific">Colletotrichum chlorophyti</name>
    <dbReference type="NCBI Taxonomy" id="708187"/>
    <lineage>
        <taxon>Eukaryota</taxon>
        <taxon>Fungi</taxon>
        <taxon>Dikarya</taxon>
        <taxon>Ascomycota</taxon>
        <taxon>Pezizomycotina</taxon>
        <taxon>Sordariomycetes</taxon>
        <taxon>Hypocreomycetidae</taxon>
        <taxon>Glomerellales</taxon>
        <taxon>Glomerellaceae</taxon>
        <taxon>Colletotrichum</taxon>
    </lineage>
</organism>
<evidence type="ECO:0000256" key="1">
    <source>
        <dbReference type="SAM" id="SignalP"/>
    </source>
</evidence>
<evidence type="ECO:0000313" key="2">
    <source>
        <dbReference type="EMBL" id="OLN97279.1"/>
    </source>
</evidence>
<keyword evidence="3" id="KW-1185">Reference proteome</keyword>
<proteinExistence type="predicted"/>
<evidence type="ECO:0000313" key="3">
    <source>
        <dbReference type="Proteomes" id="UP000186583"/>
    </source>
</evidence>
<accession>A0A1Q8S758</accession>
<dbReference type="OrthoDB" id="5421264at2759"/>
<sequence length="223" mass="24657">MKLYLFTAILPASCVAIPPSQVEDSPTNLALTHVDVAPAQVEPLNTSFATLSPKEDSGNPPCPPGQTFQRSICFTAQIVRRFCFKQPRDPANEDTATIHCYADEVCVERTLSTGQSFAECHKVFDLIRWKTDPVGIKRGCTDVAVKQGKYHHVGTIVYDANSNPIQVGNIHYIGEPGDKELGSPTKATYHFDSELWNFDNGAYVRTCIITAGYGNLNAFTWIW</sequence>
<evidence type="ECO:0008006" key="4">
    <source>
        <dbReference type="Google" id="ProtNLM"/>
    </source>
</evidence>
<gene>
    <name evidence="2" type="ORF">CCHL11_10407</name>
</gene>
<name>A0A1Q8S758_9PEZI</name>
<dbReference type="EMBL" id="MPGH01000009">
    <property type="protein sequence ID" value="OLN97279.1"/>
    <property type="molecule type" value="Genomic_DNA"/>
</dbReference>
<keyword evidence="1" id="KW-0732">Signal</keyword>
<reference evidence="2 3" key="1">
    <citation type="submission" date="2016-11" db="EMBL/GenBank/DDBJ databases">
        <title>Draft Genome Assembly of Colletotrichum chlorophyti a pathogen of herbaceous plants.</title>
        <authorList>
            <person name="Gan P."/>
            <person name="Narusaka M."/>
            <person name="Tsushima A."/>
            <person name="Narusaka Y."/>
            <person name="Takano Y."/>
            <person name="Shirasu K."/>
        </authorList>
    </citation>
    <scope>NUCLEOTIDE SEQUENCE [LARGE SCALE GENOMIC DNA]</scope>
    <source>
        <strain evidence="2 3">NTL11</strain>
    </source>
</reference>
<protein>
    <recommendedName>
        <fullName evidence="4">Secreted in xylem 6</fullName>
    </recommendedName>
</protein>
<feature type="chain" id="PRO_5013248988" description="Secreted in xylem 6" evidence="1">
    <location>
        <begin position="17"/>
        <end position="223"/>
    </location>
</feature>